<evidence type="ECO:0000313" key="6">
    <source>
        <dbReference type="EMBL" id="KIJ34021.1"/>
    </source>
</evidence>
<keyword evidence="7" id="KW-1185">Reference proteome</keyword>
<dbReference type="GO" id="GO:0008446">
    <property type="term" value="F:GDP-mannose 4,6-dehydratase activity"/>
    <property type="evidence" value="ECO:0007669"/>
    <property type="project" value="UniProtKB-EC"/>
</dbReference>
<dbReference type="EMBL" id="KN837205">
    <property type="protein sequence ID" value="KIJ34021.1"/>
    <property type="molecule type" value="Genomic_DNA"/>
</dbReference>
<dbReference type="FunFam" id="3.40.50.720:FF:000924">
    <property type="entry name" value="GDP-mannose 4,6 dehydratase"/>
    <property type="match status" value="1"/>
</dbReference>
<dbReference type="Pfam" id="PF16363">
    <property type="entry name" value="GDP_Man_Dehyd"/>
    <property type="match status" value="1"/>
</dbReference>
<organism evidence="6 7">
    <name type="scientific">Sphaerobolus stellatus (strain SS14)</name>
    <dbReference type="NCBI Taxonomy" id="990650"/>
    <lineage>
        <taxon>Eukaryota</taxon>
        <taxon>Fungi</taxon>
        <taxon>Dikarya</taxon>
        <taxon>Basidiomycota</taxon>
        <taxon>Agaricomycotina</taxon>
        <taxon>Agaricomycetes</taxon>
        <taxon>Phallomycetidae</taxon>
        <taxon>Geastrales</taxon>
        <taxon>Sphaerobolaceae</taxon>
        <taxon>Sphaerobolus</taxon>
    </lineage>
</organism>
<evidence type="ECO:0000256" key="2">
    <source>
        <dbReference type="ARBA" id="ARBA00009263"/>
    </source>
</evidence>
<reference evidence="6 7" key="1">
    <citation type="submission" date="2014-06" db="EMBL/GenBank/DDBJ databases">
        <title>Evolutionary Origins and Diversification of the Mycorrhizal Mutualists.</title>
        <authorList>
            <consortium name="DOE Joint Genome Institute"/>
            <consortium name="Mycorrhizal Genomics Consortium"/>
            <person name="Kohler A."/>
            <person name="Kuo A."/>
            <person name="Nagy L.G."/>
            <person name="Floudas D."/>
            <person name="Copeland A."/>
            <person name="Barry K.W."/>
            <person name="Cichocki N."/>
            <person name="Veneault-Fourrey C."/>
            <person name="LaButti K."/>
            <person name="Lindquist E.A."/>
            <person name="Lipzen A."/>
            <person name="Lundell T."/>
            <person name="Morin E."/>
            <person name="Murat C."/>
            <person name="Riley R."/>
            <person name="Ohm R."/>
            <person name="Sun H."/>
            <person name="Tunlid A."/>
            <person name="Henrissat B."/>
            <person name="Grigoriev I.V."/>
            <person name="Hibbett D.S."/>
            <person name="Martin F."/>
        </authorList>
    </citation>
    <scope>NUCLEOTIDE SEQUENCE [LARGE SCALE GENOMIC DNA]</scope>
    <source>
        <strain evidence="6 7">SS14</strain>
    </source>
</reference>
<dbReference type="PANTHER" id="PTHR43715">
    <property type="entry name" value="GDP-MANNOSE 4,6-DEHYDRATASE"/>
    <property type="match status" value="1"/>
</dbReference>
<dbReference type="HOGENOM" id="CLU_007383_14_2_1"/>
<gene>
    <name evidence="6" type="ORF">M422DRAFT_182653</name>
</gene>
<dbReference type="InterPro" id="IPR036291">
    <property type="entry name" value="NAD(P)-bd_dom_sf"/>
</dbReference>
<name>A0A0C9V9Q7_SPHS4</name>
<proteinExistence type="inferred from homology"/>
<comment type="similarity">
    <text evidence="2">Belongs to the NAD(P)-dependent epimerase/dehydratase family. GDP-mannose 4,6-dehydratase subfamily.</text>
</comment>
<dbReference type="Gene3D" id="3.40.50.720">
    <property type="entry name" value="NAD(P)-binding Rossmann-like Domain"/>
    <property type="match status" value="1"/>
</dbReference>
<dbReference type="InterPro" id="IPR016040">
    <property type="entry name" value="NAD(P)-bd_dom"/>
</dbReference>
<evidence type="ECO:0000259" key="5">
    <source>
        <dbReference type="Pfam" id="PF16363"/>
    </source>
</evidence>
<sequence>SESLLEKGYIPSAVHQVHGIIQRSSSFNMRESHIHTHILFLPNKLHLHYGDLTDSTNLVYVIATVKPIKIYNFGMQSHVKVSFEMAEYTGDVDVLGTLHLLDAIRSMGFSSIMRARGEERC</sequence>
<protein>
    <recommendedName>
        <fullName evidence="3">GDP-mannose 4,6-dehydratase</fullName>
        <ecNumber evidence="3">4.2.1.47</ecNumber>
    </recommendedName>
</protein>
<evidence type="ECO:0000256" key="1">
    <source>
        <dbReference type="ARBA" id="ARBA00001937"/>
    </source>
</evidence>
<dbReference type="OrthoDB" id="10253554at2759"/>
<evidence type="ECO:0000256" key="3">
    <source>
        <dbReference type="ARBA" id="ARBA00011989"/>
    </source>
</evidence>
<comment type="cofactor">
    <cofactor evidence="1">
        <name>NADP(+)</name>
        <dbReference type="ChEBI" id="CHEBI:58349"/>
    </cofactor>
</comment>
<dbReference type="EC" id="4.2.1.47" evidence="3"/>
<evidence type="ECO:0000256" key="4">
    <source>
        <dbReference type="ARBA" id="ARBA00023239"/>
    </source>
</evidence>
<feature type="domain" description="NAD(P)-binding" evidence="5">
    <location>
        <begin position="4"/>
        <end position="110"/>
    </location>
</feature>
<feature type="non-terminal residue" evidence="6">
    <location>
        <position position="121"/>
    </location>
</feature>
<dbReference type="InterPro" id="IPR006368">
    <property type="entry name" value="GDP_Man_deHydtase"/>
</dbReference>
<dbReference type="GO" id="GO:0042351">
    <property type="term" value="P:'de novo' GDP-L-fucose biosynthetic process"/>
    <property type="evidence" value="ECO:0007669"/>
    <property type="project" value="TreeGrafter"/>
</dbReference>
<dbReference type="Proteomes" id="UP000054279">
    <property type="component" value="Unassembled WGS sequence"/>
</dbReference>
<dbReference type="SUPFAM" id="SSF51735">
    <property type="entry name" value="NAD(P)-binding Rossmann-fold domains"/>
    <property type="match status" value="1"/>
</dbReference>
<dbReference type="PANTHER" id="PTHR43715:SF1">
    <property type="entry name" value="GDP-MANNOSE 4,6 DEHYDRATASE"/>
    <property type="match status" value="1"/>
</dbReference>
<dbReference type="AlphaFoldDB" id="A0A0C9V9Q7"/>
<evidence type="ECO:0000313" key="7">
    <source>
        <dbReference type="Proteomes" id="UP000054279"/>
    </source>
</evidence>
<accession>A0A0C9V9Q7</accession>
<keyword evidence="4" id="KW-0456">Lyase</keyword>